<feature type="compositionally biased region" description="Polar residues" evidence="1">
    <location>
        <begin position="34"/>
        <end position="48"/>
    </location>
</feature>
<evidence type="ECO:0000259" key="3">
    <source>
        <dbReference type="Pfam" id="PF03713"/>
    </source>
</evidence>
<dbReference type="Gene3D" id="1.20.1260.10">
    <property type="match status" value="2"/>
</dbReference>
<sequence length="223" mass="24931">MKKYAIIAFVILFSLAGCKKETATQTTKTEMPASDSNDTSVESASAGVANNTIMEAMKSMMDRMHQMQKKGNIDYDLAMNMKEHHKGAIDMATAELNSGTDEKLKAMAGKMKEAQQKEITSLDKMISKFNGQTSNYDPSKTDNGLGKAIMDNMQEMMRLPEATGTVDKDFATMMIKHHKDGIKMGEHILQYSKSAEFKTMTMKMIADQKKEIEDLEKWLSANQ</sequence>
<evidence type="ECO:0000256" key="1">
    <source>
        <dbReference type="SAM" id="MobiDB-lite"/>
    </source>
</evidence>
<feature type="signal peptide" evidence="2">
    <location>
        <begin position="1"/>
        <end position="19"/>
    </location>
</feature>
<evidence type="ECO:0000256" key="2">
    <source>
        <dbReference type="SAM" id="SignalP"/>
    </source>
</evidence>
<gene>
    <name evidence="4" type="ORF">GCM10011518_25000</name>
</gene>
<protein>
    <recommendedName>
        <fullName evidence="3">DUF305 domain-containing protein</fullName>
    </recommendedName>
</protein>
<proteinExistence type="predicted"/>
<dbReference type="InterPro" id="IPR005183">
    <property type="entry name" value="DUF305_CopM-like"/>
</dbReference>
<accession>A0ABQ1UBJ6</accession>
<reference evidence="5" key="1">
    <citation type="journal article" date="2019" name="Int. J. Syst. Evol. Microbiol.">
        <title>The Global Catalogue of Microorganisms (GCM) 10K type strain sequencing project: providing services to taxonomists for standard genome sequencing and annotation.</title>
        <authorList>
            <consortium name="The Broad Institute Genomics Platform"/>
            <consortium name="The Broad Institute Genome Sequencing Center for Infectious Disease"/>
            <person name="Wu L."/>
            <person name="Ma J."/>
        </authorList>
    </citation>
    <scope>NUCLEOTIDE SEQUENCE [LARGE SCALE GENOMIC DNA]</scope>
    <source>
        <strain evidence="5">CGMCC 1.16060</strain>
    </source>
</reference>
<feature type="chain" id="PRO_5045669506" description="DUF305 domain-containing protein" evidence="2">
    <location>
        <begin position="20"/>
        <end position="223"/>
    </location>
</feature>
<evidence type="ECO:0000313" key="4">
    <source>
        <dbReference type="EMBL" id="GGF14643.1"/>
    </source>
</evidence>
<name>A0ABQ1UBJ6_9FLAO</name>
<organism evidence="4 5">
    <name type="scientific">Flavobacterium limi</name>
    <dbReference type="NCBI Taxonomy" id="2045105"/>
    <lineage>
        <taxon>Bacteria</taxon>
        <taxon>Pseudomonadati</taxon>
        <taxon>Bacteroidota</taxon>
        <taxon>Flavobacteriia</taxon>
        <taxon>Flavobacteriales</taxon>
        <taxon>Flavobacteriaceae</taxon>
        <taxon>Flavobacterium</taxon>
    </lineage>
</organism>
<comment type="caution">
    <text evidence="4">The sequence shown here is derived from an EMBL/GenBank/DDBJ whole genome shotgun (WGS) entry which is preliminary data.</text>
</comment>
<feature type="domain" description="DUF305" evidence="3">
    <location>
        <begin position="75"/>
        <end position="219"/>
    </location>
</feature>
<evidence type="ECO:0000313" key="5">
    <source>
        <dbReference type="Proteomes" id="UP000655016"/>
    </source>
</evidence>
<feature type="region of interest" description="Disordered" evidence="1">
    <location>
        <begin position="24"/>
        <end position="48"/>
    </location>
</feature>
<dbReference type="PROSITE" id="PS51257">
    <property type="entry name" value="PROKAR_LIPOPROTEIN"/>
    <property type="match status" value="1"/>
</dbReference>
<dbReference type="EMBL" id="BMKP01000005">
    <property type="protein sequence ID" value="GGF14643.1"/>
    <property type="molecule type" value="Genomic_DNA"/>
</dbReference>
<keyword evidence="2" id="KW-0732">Signal</keyword>
<dbReference type="PANTHER" id="PTHR36933:SF1">
    <property type="entry name" value="SLL0788 PROTEIN"/>
    <property type="match status" value="1"/>
</dbReference>
<dbReference type="Proteomes" id="UP000655016">
    <property type="component" value="Unassembled WGS sequence"/>
</dbReference>
<dbReference type="PANTHER" id="PTHR36933">
    <property type="entry name" value="SLL0788 PROTEIN"/>
    <property type="match status" value="1"/>
</dbReference>
<dbReference type="InterPro" id="IPR012347">
    <property type="entry name" value="Ferritin-like"/>
</dbReference>
<keyword evidence="5" id="KW-1185">Reference proteome</keyword>
<dbReference type="Pfam" id="PF03713">
    <property type="entry name" value="DUF305"/>
    <property type="match status" value="1"/>
</dbReference>